<dbReference type="Proteomes" id="UP000034732">
    <property type="component" value="Unassembled WGS sequence"/>
</dbReference>
<dbReference type="GO" id="GO:0016763">
    <property type="term" value="F:pentosyltransferase activity"/>
    <property type="evidence" value="ECO:0007669"/>
    <property type="project" value="TreeGrafter"/>
</dbReference>
<evidence type="ECO:0000256" key="3">
    <source>
        <dbReference type="ARBA" id="ARBA00022676"/>
    </source>
</evidence>
<keyword evidence="4 10" id="KW-0808">Transferase</keyword>
<name>A0A0G1PE13_UNCKA</name>
<evidence type="ECO:0000256" key="4">
    <source>
        <dbReference type="ARBA" id="ARBA00022679"/>
    </source>
</evidence>
<dbReference type="Pfam" id="PF13231">
    <property type="entry name" value="PMT_2"/>
    <property type="match status" value="1"/>
</dbReference>
<keyword evidence="3" id="KW-0328">Glycosyltransferase</keyword>
<evidence type="ECO:0000256" key="5">
    <source>
        <dbReference type="ARBA" id="ARBA00022692"/>
    </source>
</evidence>
<feature type="transmembrane region" description="Helical" evidence="8">
    <location>
        <begin position="309"/>
        <end position="327"/>
    </location>
</feature>
<evidence type="ECO:0000256" key="8">
    <source>
        <dbReference type="SAM" id="Phobius"/>
    </source>
</evidence>
<evidence type="ECO:0000259" key="9">
    <source>
        <dbReference type="Pfam" id="PF13231"/>
    </source>
</evidence>
<evidence type="ECO:0000256" key="6">
    <source>
        <dbReference type="ARBA" id="ARBA00022989"/>
    </source>
</evidence>
<dbReference type="GO" id="GO:0009103">
    <property type="term" value="P:lipopolysaccharide biosynthetic process"/>
    <property type="evidence" value="ECO:0007669"/>
    <property type="project" value="UniProtKB-ARBA"/>
</dbReference>
<keyword evidence="5 8" id="KW-0812">Transmembrane</keyword>
<keyword evidence="2" id="KW-1003">Cell membrane</keyword>
<evidence type="ECO:0000313" key="10">
    <source>
        <dbReference type="EMBL" id="KKU30902.1"/>
    </source>
</evidence>
<dbReference type="GO" id="GO:0005886">
    <property type="term" value="C:plasma membrane"/>
    <property type="evidence" value="ECO:0007669"/>
    <property type="project" value="UniProtKB-SubCell"/>
</dbReference>
<evidence type="ECO:0000256" key="1">
    <source>
        <dbReference type="ARBA" id="ARBA00004651"/>
    </source>
</evidence>
<dbReference type="AlphaFoldDB" id="A0A0G1PE13"/>
<feature type="transmembrane region" description="Helical" evidence="8">
    <location>
        <begin position="12"/>
        <end position="30"/>
    </location>
</feature>
<feature type="transmembrane region" description="Helical" evidence="8">
    <location>
        <begin position="166"/>
        <end position="190"/>
    </location>
</feature>
<feature type="transmembrane region" description="Helical" evidence="8">
    <location>
        <begin position="86"/>
        <end position="104"/>
    </location>
</feature>
<organism evidence="10 11">
    <name type="scientific">candidate division WWE3 bacterium GW2011_GWA1_46_21</name>
    <dbReference type="NCBI Taxonomy" id="1619107"/>
    <lineage>
        <taxon>Bacteria</taxon>
        <taxon>Katanobacteria</taxon>
    </lineage>
</organism>
<evidence type="ECO:0000256" key="7">
    <source>
        <dbReference type="ARBA" id="ARBA00023136"/>
    </source>
</evidence>
<evidence type="ECO:0000256" key="2">
    <source>
        <dbReference type="ARBA" id="ARBA00022475"/>
    </source>
</evidence>
<feature type="transmembrane region" description="Helical" evidence="8">
    <location>
        <begin position="267"/>
        <end position="297"/>
    </location>
</feature>
<feature type="transmembrane region" description="Helical" evidence="8">
    <location>
        <begin position="116"/>
        <end position="135"/>
    </location>
</feature>
<keyword evidence="6 8" id="KW-1133">Transmembrane helix</keyword>
<dbReference type="InterPro" id="IPR050297">
    <property type="entry name" value="LipidA_mod_glycosyltrf_83"/>
</dbReference>
<dbReference type="PANTHER" id="PTHR33908">
    <property type="entry name" value="MANNOSYLTRANSFERASE YKCB-RELATED"/>
    <property type="match status" value="1"/>
</dbReference>
<sequence>MNYMYIESAKKVIKYIPVAFLGFVTVWLRFSNLWYSDYQGDEIKALFIPNPGQSVVDFLLTQRKGPIQFLVTFLVKLVDPTYANEFLTRLPFALAGALAIYFFYKFVSRQFGKKIALYSSLFLSVNGIIVAFSRIAQYQSFVILFCVLALYLFSLALNCDGWRYKGIYLGAVAWALALLAHYDAVLIFPYALYLVIKWYKKHPQNALKHLAFASVVPGLLLSAFYIPFVLSINPATKEYWADRLSGGSDKLSSSIVTFKTYNPKLIFYIYSLLFIASLVKIKTAWAVFLWTLVPWVFMEVVTNVPGTHIYTYLMPLSVLLAFGIAFIDETVEKVLGQRIGVYANAAGLVVLFVFMAFLAHAVFVDHTQEYPWEPEHFLIWELPKPNVIFHLSLFGFPYYRHWEEIGDFINEGAPAEYYSTNERDSISRYYVALKKDTNLAGYFIYIAYPQSFTHSVTNPKAAYWMQKASPVKSFYNNNKEVARVYYMPTGDLATIKSLVH</sequence>
<accession>A0A0G1PE13</accession>
<feature type="transmembrane region" description="Helical" evidence="8">
    <location>
        <begin position="339"/>
        <end position="363"/>
    </location>
</feature>
<keyword evidence="7 8" id="KW-0472">Membrane</keyword>
<feature type="transmembrane region" description="Helical" evidence="8">
    <location>
        <begin position="210"/>
        <end position="230"/>
    </location>
</feature>
<dbReference type="EMBL" id="LCMF01000010">
    <property type="protein sequence ID" value="KKU30902.1"/>
    <property type="molecule type" value="Genomic_DNA"/>
</dbReference>
<dbReference type="PANTHER" id="PTHR33908:SF11">
    <property type="entry name" value="MEMBRANE PROTEIN"/>
    <property type="match status" value="1"/>
</dbReference>
<protein>
    <submittedName>
        <fullName evidence="10">Glycosyl transferase family 39</fullName>
    </submittedName>
</protein>
<reference evidence="10 11" key="1">
    <citation type="journal article" date="2015" name="Nature">
        <title>rRNA introns, odd ribosomes, and small enigmatic genomes across a large radiation of phyla.</title>
        <authorList>
            <person name="Brown C.T."/>
            <person name="Hug L.A."/>
            <person name="Thomas B.C."/>
            <person name="Sharon I."/>
            <person name="Castelle C.J."/>
            <person name="Singh A."/>
            <person name="Wilkins M.J."/>
            <person name="Williams K.H."/>
            <person name="Banfield J.F."/>
        </authorList>
    </citation>
    <scope>NUCLEOTIDE SEQUENCE [LARGE SCALE GENOMIC DNA]</scope>
</reference>
<feature type="domain" description="Glycosyltransferase RgtA/B/C/D-like" evidence="9">
    <location>
        <begin position="83"/>
        <end position="213"/>
    </location>
</feature>
<evidence type="ECO:0000313" key="11">
    <source>
        <dbReference type="Proteomes" id="UP000034732"/>
    </source>
</evidence>
<comment type="subcellular location">
    <subcellularLocation>
        <location evidence="1">Cell membrane</location>
        <topology evidence="1">Multi-pass membrane protein</topology>
    </subcellularLocation>
</comment>
<comment type="caution">
    <text evidence="10">The sequence shown here is derived from an EMBL/GenBank/DDBJ whole genome shotgun (WGS) entry which is preliminary data.</text>
</comment>
<gene>
    <name evidence="10" type="ORF">UX44_C0010G0019</name>
</gene>
<feature type="transmembrane region" description="Helical" evidence="8">
    <location>
        <begin position="141"/>
        <end position="159"/>
    </location>
</feature>
<proteinExistence type="predicted"/>
<dbReference type="InterPro" id="IPR038731">
    <property type="entry name" value="RgtA/B/C-like"/>
</dbReference>